<dbReference type="CDD" id="cd06850">
    <property type="entry name" value="biotinyl_domain"/>
    <property type="match status" value="1"/>
</dbReference>
<dbReference type="PROSITE" id="PS50968">
    <property type="entry name" value="BIOTINYL_LIPOYL"/>
    <property type="match status" value="1"/>
</dbReference>
<dbReference type="InterPro" id="IPR000089">
    <property type="entry name" value="Biotin_lipoyl"/>
</dbReference>
<dbReference type="GO" id="GO:0005524">
    <property type="term" value="F:ATP binding"/>
    <property type="evidence" value="ECO:0007669"/>
    <property type="project" value="UniProtKB-KW"/>
</dbReference>
<evidence type="ECO:0000259" key="7">
    <source>
        <dbReference type="PROSITE" id="PS50979"/>
    </source>
</evidence>
<dbReference type="Pfam" id="PF02785">
    <property type="entry name" value="Biotin_carb_C"/>
    <property type="match status" value="1"/>
</dbReference>
<dbReference type="Gene3D" id="3.30.700.30">
    <property type="match status" value="1"/>
</dbReference>
<keyword evidence="1" id="KW-0436">Ligase</keyword>
<evidence type="ECO:0000313" key="9">
    <source>
        <dbReference type="Proteomes" id="UP000023152"/>
    </source>
</evidence>
<dbReference type="PROSITE" id="PS50979">
    <property type="entry name" value="BC"/>
    <property type="match status" value="1"/>
</dbReference>
<dbReference type="InterPro" id="IPR050856">
    <property type="entry name" value="Biotin_carboxylase_complex"/>
</dbReference>
<dbReference type="Pfam" id="PF00364">
    <property type="entry name" value="Biotin_lipoyl"/>
    <property type="match status" value="1"/>
</dbReference>
<dbReference type="GO" id="GO:0006629">
    <property type="term" value="P:lipid metabolic process"/>
    <property type="evidence" value="ECO:0007669"/>
    <property type="project" value="UniProtKB-KW"/>
</dbReference>
<keyword evidence="4" id="KW-0443">Lipid metabolism</keyword>
<dbReference type="SUPFAM" id="SSF51230">
    <property type="entry name" value="Single hybrid motif"/>
    <property type="match status" value="1"/>
</dbReference>
<dbReference type="Pfam" id="PF18140">
    <property type="entry name" value="PCC_BT"/>
    <property type="match status" value="1"/>
</dbReference>
<comment type="caution">
    <text evidence="8">The sequence shown here is derived from an EMBL/GenBank/DDBJ whole genome shotgun (WGS) entry which is preliminary data.</text>
</comment>
<organism evidence="8 9">
    <name type="scientific">Reticulomyxa filosa</name>
    <dbReference type="NCBI Taxonomy" id="46433"/>
    <lineage>
        <taxon>Eukaryota</taxon>
        <taxon>Sar</taxon>
        <taxon>Rhizaria</taxon>
        <taxon>Retaria</taxon>
        <taxon>Foraminifera</taxon>
        <taxon>Monothalamids</taxon>
        <taxon>Reticulomyxidae</taxon>
        <taxon>Reticulomyxa</taxon>
    </lineage>
</organism>
<feature type="domain" description="Biotin carboxylation" evidence="7">
    <location>
        <begin position="1"/>
        <end position="62"/>
    </location>
</feature>
<dbReference type="InterPro" id="IPR011054">
    <property type="entry name" value="Rudment_hybrid_motif"/>
</dbReference>
<evidence type="ECO:0000256" key="1">
    <source>
        <dbReference type="ARBA" id="ARBA00022598"/>
    </source>
</evidence>
<dbReference type="Gene3D" id="2.40.50.100">
    <property type="match status" value="1"/>
</dbReference>
<evidence type="ECO:0000256" key="3">
    <source>
        <dbReference type="ARBA" id="ARBA00022840"/>
    </source>
</evidence>
<dbReference type="AlphaFoldDB" id="X6M8Z6"/>
<dbReference type="InterPro" id="IPR011764">
    <property type="entry name" value="Biotin_carboxylation_dom"/>
</dbReference>
<dbReference type="GO" id="GO:0005739">
    <property type="term" value="C:mitochondrion"/>
    <property type="evidence" value="ECO:0007669"/>
    <property type="project" value="TreeGrafter"/>
</dbReference>
<proteinExistence type="predicted"/>
<evidence type="ECO:0000259" key="6">
    <source>
        <dbReference type="PROSITE" id="PS50968"/>
    </source>
</evidence>
<reference evidence="8 9" key="1">
    <citation type="journal article" date="2013" name="Curr. Biol.">
        <title>The Genome of the Foraminiferan Reticulomyxa filosa.</title>
        <authorList>
            <person name="Glockner G."/>
            <person name="Hulsmann N."/>
            <person name="Schleicher M."/>
            <person name="Noegel A.A."/>
            <person name="Eichinger L."/>
            <person name="Gallinger C."/>
            <person name="Pawlowski J."/>
            <person name="Sierra R."/>
            <person name="Euteneuer U."/>
            <person name="Pillet L."/>
            <person name="Moustafa A."/>
            <person name="Platzer M."/>
            <person name="Groth M."/>
            <person name="Szafranski K."/>
            <person name="Schliwa M."/>
        </authorList>
    </citation>
    <scope>NUCLEOTIDE SEQUENCE [LARGE SCALE GENOMIC DNA]</scope>
</reference>
<dbReference type="Gene3D" id="3.30.470.20">
    <property type="entry name" value="ATP-grasp fold, B domain"/>
    <property type="match status" value="1"/>
</dbReference>
<dbReference type="InterPro" id="IPR041265">
    <property type="entry name" value="PCC_BT"/>
</dbReference>
<dbReference type="PANTHER" id="PTHR18866">
    <property type="entry name" value="CARBOXYLASE:PYRUVATE/ACETYL-COA/PROPIONYL-COA CARBOXYLASE"/>
    <property type="match status" value="1"/>
</dbReference>
<evidence type="ECO:0000256" key="2">
    <source>
        <dbReference type="ARBA" id="ARBA00022741"/>
    </source>
</evidence>
<accession>X6M8Z6</accession>
<dbReference type="PANTHER" id="PTHR18866:SF33">
    <property type="entry name" value="METHYLCROTONOYL-COA CARBOXYLASE SUBUNIT ALPHA, MITOCHONDRIAL-RELATED"/>
    <property type="match status" value="1"/>
</dbReference>
<dbReference type="InterPro" id="IPR005482">
    <property type="entry name" value="Biotin_COase_C"/>
</dbReference>
<feature type="domain" description="Lipoyl-binding" evidence="6">
    <location>
        <begin position="191"/>
        <end position="266"/>
    </location>
</feature>
<dbReference type="GO" id="GO:0004658">
    <property type="term" value="F:propionyl-CoA carboxylase activity"/>
    <property type="evidence" value="ECO:0007669"/>
    <property type="project" value="TreeGrafter"/>
</dbReference>
<dbReference type="SMART" id="SM00878">
    <property type="entry name" value="Biotin_carb_C"/>
    <property type="match status" value="1"/>
</dbReference>
<evidence type="ECO:0000313" key="8">
    <source>
        <dbReference type="EMBL" id="ETO09495.1"/>
    </source>
</evidence>
<dbReference type="FunFam" id="2.40.50.100:FF:000003">
    <property type="entry name" value="Acetyl-CoA carboxylase biotin carboxyl carrier protein"/>
    <property type="match status" value="1"/>
</dbReference>
<gene>
    <name evidence="8" type="ORF">RFI_27881</name>
</gene>
<dbReference type="OrthoDB" id="196847at2759"/>
<protein>
    <submittedName>
        <fullName evidence="8">Uncharacterized protein</fullName>
    </submittedName>
</protein>
<evidence type="ECO:0000256" key="5">
    <source>
        <dbReference type="ARBA" id="ARBA00023267"/>
    </source>
</evidence>
<dbReference type="SUPFAM" id="SSF51246">
    <property type="entry name" value="Rudiment single hybrid motif"/>
    <property type="match status" value="1"/>
</dbReference>
<keyword evidence="3" id="KW-0067">ATP-binding</keyword>
<keyword evidence="5" id="KW-0092">Biotin</keyword>
<dbReference type="InterPro" id="IPR011053">
    <property type="entry name" value="Single_hybrid_motif"/>
</dbReference>
<sequence>MIAKLVTWGKNRQEALQTMANALDSYVIHGLNHNVPFLRNILDHPRFKAGDLNTKFIQDEYPDGFSRKYLKLTDSEVERLYASAATTFWKIRRDLTNRFPCTVCVTFDQKTREVVVKSGNEVTIDGKSISFVNAFERGNYFFDTVIGNEKAIVQLIKRTSHHLVLQYKGIKYDFEVRTPREEALQQYMPQPEVIDEESVLLAPMPGNIFSINVREGEKVAQGQEVCVIEAMKMQNIFYAKKDGMVKKVYVKQGDAVQAEQKIYELE</sequence>
<name>X6M8Z6_RETFI</name>
<dbReference type="Proteomes" id="UP000023152">
    <property type="component" value="Unassembled WGS sequence"/>
</dbReference>
<keyword evidence="9" id="KW-1185">Reference proteome</keyword>
<evidence type="ECO:0000256" key="4">
    <source>
        <dbReference type="ARBA" id="ARBA00023098"/>
    </source>
</evidence>
<keyword evidence="2" id="KW-0547">Nucleotide-binding</keyword>
<dbReference type="EMBL" id="ASPP01024036">
    <property type="protein sequence ID" value="ETO09495.1"/>
    <property type="molecule type" value="Genomic_DNA"/>
</dbReference>